<dbReference type="NCBIfam" id="TIGR02180">
    <property type="entry name" value="GRX_euk"/>
    <property type="match status" value="1"/>
</dbReference>
<accession>A0A0J8B4D7</accession>
<proteinExistence type="inferred from homology"/>
<keyword evidence="5" id="KW-1015">Disulfide bond</keyword>
<dbReference type="PANTHER" id="PTHR45694:SF5">
    <property type="entry name" value="GLUTAREDOXIN 2"/>
    <property type="match status" value="1"/>
</dbReference>
<feature type="signal peptide" evidence="7">
    <location>
        <begin position="1"/>
        <end position="29"/>
    </location>
</feature>
<name>A0A0J8B4D7_BETVV</name>
<dbReference type="InterPro" id="IPR011899">
    <property type="entry name" value="Glutaredoxin_euk/vir"/>
</dbReference>
<dbReference type="PROSITE" id="PS51354">
    <property type="entry name" value="GLUTAREDOXIN_2"/>
    <property type="match status" value="1"/>
</dbReference>
<keyword evidence="7" id="KW-0732">Signal</keyword>
<comment type="function">
    <text evidence="1">Has a glutathione-disulfide oxidoreductase activity in the presence of NADPH and glutathione reductase. Reduces low molecular weight disulfides and proteins.</text>
</comment>
<evidence type="ECO:0000256" key="6">
    <source>
        <dbReference type="ARBA" id="ARBA00023284"/>
    </source>
</evidence>
<dbReference type="EMBL" id="KQ090414">
    <property type="protein sequence ID" value="KMS96034.1"/>
    <property type="molecule type" value="Genomic_DNA"/>
</dbReference>
<dbReference type="InterPro" id="IPR011767">
    <property type="entry name" value="GLR_AS"/>
</dbReference>
<evidence type="ECO:0000256" key="3">
    <source>
        <dbReference type="ARBA" id="ARBA00022448"/>
    </source>
</evidence>
<dbReference type="GO" id="GO:0015038">
    <property type="term" value="F:glutathione disulfide oxidoreductase activity"/>
    <property type="evidence" value="ECO:0007669"/>
    <property type="project" value="TreeGrafter"/>
</dbReference>
<organism evidence="9 10">
    <name type="scientific">Beta vulgaris subsp. vulgaris</name>
    <name type="common">Beet</name>
    <dbReference type="NCBI Taxonomy" id="3555"/>
    <lineage>
        <taxon>Eukaryota</taxon>
        <taxon>Viridiplantae</taxon>
        <taxon>Streptophyta</taxon>
        <taxon>Embryophyta</taxon>
        <taxon>Tracheophyta</taxon>
        <taxon>Spermatophyta</taxon>
        <taxon>Magnoliopsida</taxon>
        <taxon>eudicotyledons</taxon>
        <taxon>Gunneridae</taxon>
        <taxon>Pentapetalae</taxon>
        <taxon>Caryophyllales</taxon>
        <taxon>Chenopodiaceae</taxon>
        <taxon>Betoideae</taxon>
        <taxon>Beta</taxon>
    </lineage>
</organism>
<keyword evidence="10" id="KW-1185">Reference proteome</keyword>
<dbReference type="AlphaFoldDB" id="A0A0J8B4D7"/>
<dbReference type="GO" id="GO:0034599">
    <property type="term" value="P:cellular response to oxidative stress"/>
    <property type="evidence" value="ECO:0007669"/>
    <property type="project" value="TreeGrafter"/>
</dbReference>
<dbReference type="CDD" id="cd03419">
    <property type="entry name" value="GRX_GRXh_1_2_like"/>
    <property type="match status" value="1"/>
</dbReference>
<evidence type="ECO:0000313" key="10">
    <source>
        <dbReference type="Proteomes" id="UP000035740"/>
    </source>
</evidence>
<keyword evidence="6" id="KW-0676">Redox-active center</keyword>
<dbReference type="PRINTS" id="PR00160">
    <property type="entry name" value="GLUTAREDOXIN"/>
</dbReference>
<dbReference type="PROSITE" id="PS00195">
    <property type="entry name" value="GLUTAREDOXIN_1"/>
    <property type="match status" value="1"/>
</dbReference>
<dbReference type="Gene3D" id="3.40.30.10">
    <property type="entry name" value="Glutaredoxin"/>
    <property type="match status" value="1"/>
</dbReference>
<evidence type="ECO:0000256" key="1">
    <source>
        <dbReference type="ARBA" id="ARBA00002549"/>
    </source>
</evidence>
<keyword evidence="4" id="KW-0249">Electron transport</keyword>
<feature type="domain" description="Glutaredoxin" evidence="8">
    <location>
        <begin position="44"/>
        <end position="106"/>
    </location>
</feature>
<dbReference type="SUPFAM" id="SSF52833">
    <property type="entry name" value="Thioredoxin-like"/>
    <property type="match status" value="1"/>
</dbReference>
<evidence type="ECO:0000256" key="2">
    <source>
        <dbReference type="ARBA" id="ARBA00007190"/>
    </source>
</evidence>
<dbReference type="InterPro" id="IPR002109">
    <property type="entry name" value="Glutaredoxin"/>
</dbReference>
<evidence type="ECO:0000256" key="5">
    <source>
        <dbReference type="ARBA" id="ARBA00023157"/>
    </source>
</evidence>
<gene>
    <name evidence="9" type="ORF">BVRB_002630</name>
</gene>
<sequence length="135" mass="14968">MEREIARRNIAVMMLISVFVAAFPASASSSEVDFINKTIANNKIVIFSKSYCPYCRRAKEVFKELNQAPHVIELDERDDGSDIQDALKGIVGRRTVPQVFINGKHIGGSDDTLEAYQNGELAKLLGIDATNHDDL</sequence>
<evidence type="ECO:0000259" key="8">
    <source>
        <dbReference type="Pfam" id="PF00462"/>
    </source>
</evidence>
<dbReference type="Gramene" id="KMS96034">
    <property type="protein sequence ID" value="KMS96034"/>
    <property type="gene ID" value="BVRB_002630"/>
</dbReference>
<dbReference type="eggNOG" id="KOG1752">
    <property type="taxonomic scope" value="Eukaryota"/>
</dbReference>
<evidence type="ECO:0000313" key="9">
    <source>
        <dbReference type="EMBL" id="KMS96034.1"/>
    </source>
</evidence>
<reference evidence="9 10" key="1">
    <citation type="journal article" date="2014" name="Nature">
        <title>The genome of the recently domesticated crop plant sugar beet (Beta vulgaris).</title>
        <authorList>
            <person name="Dohm J.C."/>
            <person name="Minoche A.E."/>
            <person name="Holtgrawe D."/>
            <person name="Capella-Gutierrez S."/>
            <person name="Zakrzewski F."/>
            <person name="Tafer H."/>
            <person name="Rupp O."/>
            <person name="Sorensen T.R."/>
            <person name="Stracke R."/>
            <person name="Reinhardt R."/>
            <person name="Goesmann A."/>
            <person name="Kraft T."/>
            <person name="Schulz B."/>
            <person name="Stadler P.F."/>
            <person name="Schmidt T."/>
            <person name="Gabaldon T."/>
            <person name="Lehrach H."/>
            <person name="Weisshaar B."/>
            <person name="Himmelbauer H."/>
        </authorList>
    </citation>
    <scope>NUCLEOTIDE SEQUENCE [LARGE SCALE GENOMIC DNA]</scope>
    <source>
        <tissue evidence="9">Taproot</tissue>
    </source>
</reference>
<dbReference type="FunFam" id="3.40.30.10:FF:000026">
    <property type="entry name" value="Glutaredoxin 2"/>
    <property type="match status" value="1"/>
</dbReference>
<comment type="similarity">
    <text evidence="2">Belongs to the glutaredoxin family. CPYC subfamily.</text>
</comment>
<evidence type="ECO:0000256" key="4">
    <source>
        <dbReference type="ARBA" id="ARBA00022982"/>
    </source>
</evidence>
<keyword evidence="3" id="KW-0813">Transport</keyword>
<feature type="chain" id="PRO_5005294235" description="Glutaredoxin domain-containing protein" evidence="7">
    <location>
        <begin position="30"/>
        <end position="135"/>
    </location>
</feature>
<dbReference type="OMA" id="DSTHAQF"/>
<dbReference type="InterPro" id="IPR014025">
    <property type="entry name" value="Glutaredoxin_subgr"/>
</dbReference>
<dbReference type="Proteomes" id="UP000035740">
    <property type="component" value="Unassembled WGS sequence"/>
</dbReference>
<dbReference type="GO" id="GO:0005737">
    <property type="term" value="C:cytoplasm"/>
    <property type="evidence" value="ECO:0007669"/>
    <property type="project" value="TreeGrafter"/>
</dbReference>
<evidence type="ECO:0000256" key="7">
    <source>
        <dbReference type="SAM" id="SignalP"/>
    </source>
</evidence>
<dbReference type="PANTHER" id="PTHR45694">
    <property type="entry name" value="GLUTAREDOXIN 2"/>
    <property type="match status" value="1"/>
</dbReference>
<protein>
    <recommendedName>
        <fullName evidence="8">Glutaredoxin domain-containing protein</fullName>
    </recommendedName>
</protein>
<dbReference type="InterPro" id="IPR036249">
    <property type="entry name" value="Thioredoxin-like_sf"/>
</dbReference>
<dbReference type="OrthoDB" id="418495at2759"/>
<dbReference type="Pfam" id="PF00462">
    <property type="entry name" value="Glutaredoxin"/>
    <property type="match status" value="1"/>
</dbReference>